<evidence type="ECO:0000313" key="1">
    <source>
        <dbReference type="EMBL" id="KKL29031.1"/>
    </source>
</evidence>
<protein>
    <submittedName>
        <fullName evidence="1">Uncharacterized protein</fullName>
    </submittedName>
</protein>
<organism evidence="1">
    <name type="scientific">marine sediment metagenome</name>
    <dbReference type="NCBI Taxonomy" id="412755"/>
    <lineage>
        <taxon>unclassified sequences</taxon>
        <taxon>metagenomes</taxon>
        <taxon>ecological metagenomes</taxon>
    </lineage>
</organism>
<dbReference type="AlphaFoldDB" id="A0A0F9EGS0"/>
<name>A0A0F9EGS0_9ZZZZ</name>
<reference evidence="1" key="1">
    <citation type="journal article" date="2015" name="Nature">
        <title>Complex archaea that bridge the gap between prokaryotes and eukaryotes.</title>
        <authorList>
            <person name="Spang A."/>
            <person name="Saw J.H."/>
            <person name="Jorgensen S.L."/>
            <person name="Zaremba-Niedzwiedzka K."/>
            <person name="Martijn J."/>
            <person name="Lind A.E."/>
            <person name="van Eijk R."/>
            <person name="Schleper C."/>
            <person name="Guy L."/>
            <person name="Ettema T.J."/>
        </authorList>
    </citation>
    <scope>NUCLEOTIDE SEQUENCE</scope>
</reference>
<comment type="caution">
    <text evidence="1">The sequence shown here is derived from an EMBL/GenBank/DDBJ whole genome shotgun (WGS) entry which is preliminary data.</text>
</comment>
<accession>A0A0F9EGS0</accession>
<sequence length="52" mass="5902">MPDLAKAKIIEDKIDKALEAMDLYDRALMYAQLNRQGMTLDYAAMVLKKGPE</sequence>
<gene>
    <name evidence="1" type="ORF">LCGC14_2369190</name>
</gene>
<dbReference type="EMBL" id="LAZR01034885">
    <property type="protein sequence ID" value="KKL29031.1"/>
    <property type="molecule type" value="Genomic_DNA"/>
</dbReference>
<proteinExistence type="predicted"/>